<dbReference type="Proteomes" id="UP000194003">
    <property type="component" value="Unassembled WGS sequence"/>
</dbReference>
<dbReference type="InterPro" id="IPR006311">
    <property type="entry name" value="TAT_signal"/>
</dbReference>
<dbReference type="InterPro" id="IPR017900">
    <property type="entry name" value="4Fe4S_Fe_S_CS"/>
</dbReference>
<evidence type="ECO:0000256" key="6">
    <source>
        <dbReference type="ARBA" id="ARBA00023014"/>
    </source>
</evidence>
<dbReference type="PROSITE" id="PS51379">
    <property type="entry name" value="4FE4S_FER_2"/>
    <property type="match status" value="3"/>
</dbReference>
<dbReference type="InterPro" id="IPR017896">
    <property type="entry name" value="4Fe4S_Fe-S-bd"/>
</dbReference>
<evidence type="ECO:0000256" key="3">
    <source>
        <dbReference type="ARBA" id="ARBA00022723"/>
    </source>
</evidence>
<dbReference type="RefSeq" id="WP_085442195.1">
    <property type="nucleotide sequence ID" value="NZ_LVJN01000019.1"/>
</dbReference>
<evidence type="ECO:0000256" key="7">
    <source>
        <dbReference type="SAM" id="SignalP"/>
    </source>
</evidence>
<keyword evidence="5" id="KW-0408">Iron</keyword>
<protein>
    <submittedName>
        <fullName evidence="9">Putative hydrogenase-2 operon protein hybA</fullName>
    </submittedName>
</protein>
<evidence type="ECO:0000259" key="8">
    <source>
        <dbReference type="PROSITE" id="PS51379"/>
    </source>
</evidence>
<feature type="domain" description="4Fe-4S ferredoxin-type" evidence="8">
    <location>
        <begin position="135"/>
        <end position="164"/>
    </location>
</feature>
<comment type="caution">
    <text evidence="9">The sequence shown here is derived from an EMBL/GenBank/DDBJ whole genome shotgun (WGS) entry which is preliminary data.</text>
</comment>
<reference evidence="9 10" key="1">
    <citation type="journal article" date="2016" name="BMC Genomics">
        <title>Combined genomic and structural analyses of a cultured magnetotactic bacterium reveals its niche adaptation to a dynamic environment.</title>
        <authorList>
            <person name="Araujo A.C."/>
            <person name="Morillo V."/>
            <person name="Cypriano J."/>
            <person name="Teixeira L.C."/>
            <person name="Leao P."/>
            <person name="Lyra S."/>
            <person name="Almeida L.G."/>
            <person name="Bazylinski D.A."/>
            <person name="Vasconcellos A.T."/>
            <person name="Abreu F."/>
            <person name="Lins U."/>
        </authorList>
    </citation>
    <scope>NUCLEOTIDE SEQUENCE [LARGE SCALE GENOMIC DNA]</scope>
    <source>
        <strain evidence="9 10">IT-1</strain>
    </source>
</reference>
<keyword evidence="3" id="KW-0479">Metal-binding</keyword>
<keyword evidence="2" id="KW-0004">4Fe-4S</keyword>
<evidence type="ECO:0000256" key="4">
    <source>
        <dbReference type="ARBA" id="ARBA00022737"/>
    </source>
</evidence>
<gene>
    <name evidence="9" type="primary">hybA</name>
    <name evidence="9" type="ORF">MAIT1_03658</name>
</gene>
<keyword evidence="4" id="KW-0677">Repeat</keyword>
<accession>A0A1Y2K508</accession>
<feature type="chain" id="PRO_5013299623" evidence="7">
    <location>
        <begin position="29"/>
        <end position="324"/>
    </location>
</feature>
<dbReference type="CDD" id="cd10561">
    <property type="entry name" value="HybA_like"/>
    <property type="match status" value="1"/>
</dbReference>
<dbReference type="OrthoDB" id="9779457at2"/>
<name>A0A1Y2K508_9PROT</name>
<evidence type="ECO:0000256" key="1">
    <source>
        <dbReference type="ARBA" id="ARBA00004196"/>
    </source>
</evidence>
<dbReference type="GO" id="GO:0030313">
    <property type="term" value="C:cell envelope"/>
    <property type="evidence" value="ECO:0007669"/>
    <property type="project" value="UniProtKB-SubCell"/>
</dbReference>
<dbReference type="Pfam" id="PF13247">
    <property type="entry name" value="Fer4_11"/>
    <property type="match status" value="1"/>
</dbReference>
<dbReference type="Gene3D" id="3.30.70.20">
    <property type="match status" value="2"/>
</dbReference>
<evidence type="ECO:0000256" key="5">
    <source>
        <dbReference type="ARBA" id="ARBA00023004"/>
    </source>
</evidence>
<feature type="domain" description="4Fe-4S ferredoxin-type" evidence="8">
    <location>
        <begin position="102"/>
        <end position="133"/>
    </location>
</feature>
<dbReference type="STRING" id="1434232.MAIT1_03658"/>
<dbReference type="GO" id="GO:0051539">
    <property type="term" value="F:4 iron, 4 sulfur cluster binding"/>
    <property type="evidence" value="ECO:0007669"/>
    <property type="project" value="UniProtKB-KW"/>
</dbReference>
<dbReference type="AlphaFoldDB" id="A0A1Y2K508"/>
<evidence type="ECO:0000256" key="2">
    <source>
        <dbReference type="ARBA" id="ARBA00022485"/>
    </source>
</evidence>
<dbReference type="InterPro" id="IPR051555">
    <property type="entry name" value="FDH_Electron_Transfer_Unit"/>
</dbReference>
<sequence length="324" mass="34630">MAITRRGFVLGAAASAAAALSHPTPAQAGRAPKERIPGALGMLIDTTLCIGCKGCQNACKRELGMPADSEGRDDAPESALYDMPKGLSHTTACVIKQSDAGDAASFVKQHCLHCVDPSCVSVCPVNAMIKDPVTGIVSNDPDRCIGCRYCVYACPFGVPQFDYVSAYGRIHKCEMCPERRAAGELPACCDACPTGATLFGPVEELMVEAQRRLNAKPGESLLYPRGDLSGRKQGHERPAPLYIPGVYGQRELGGTQVLYLAGQPFEQLGLPTDVPDVSYATVSEGIQHAIYKDMIAPTVIFGGLLALIHRRESHASDEEKRDDH</sequence>
<dbReference type="NCBIfam" id="NF008134">
    <property type="entry name" value="PRK10882.1"/>
    <property type="match status" value="1"/>
</dbReference>
<dbReference type="GO" id="GO:0046872">
    <property type="term" value="F:metal ion binding"/>
    <property type="evidence" value="ECO:0007669"/>
    <property type="project" value="UniProtKB-KW"/>
</dbReference>
<feature type="signal peptide" evidence="7">
    <location>
        <begin position="1"/>
        <end position="28"/>
    </location>
</feature>
<keyword evidence="6" id="KW-0411">Iron-sulfur</keyword>
<dbReference type="SUPFAM" id="SSF54862">
    <property type="entry name" value="4Fe-4S ferredoxins"/>
    <property type="match status" value="1"/>
</dbReference>
<dbReference type="PANTHER" id="PTHR43545:SF1">
    <property type="entry name" value="HYDROGENASE-2 OPERON PROTEIN HYBA"/>
    <property type="match status" value="1"/>
</dbReference>
<evidence type="ECO:0000313" key="10">
    <source>
        <dbReference type="Proteomes" id="UP000194003"/>
    </source>
</evidence>
<dbReference type="PANTHER" id="PTHR43545">
    <property type="entry name" value="FORMATE DEHYDROGENASE, NITRATE-INDUCIBLE, IRON-SULFUR SUBUNIT"/>
    <property type="match status" value="1"/>
</dbReference>
<keyword evidence="7" id="KW-0732">Signal</keyword>
<dbReference type="PROSITE" id="PS00198">
    <property type="entry name" value="4FE4S_FER_1"/>
    <property type="match status" value="1"/>
</dbReference>
<dbReference type="EMBL" id="LVJN01000019">
    <property type="protein sequence ID" value="OSM04084.1"/>
    <property type="molecule type" value="Genomic_DNA"/>
</dbReference>
<comment type="subcellular location">
    <subcellularLocation>
        <location evidence="1">Cell envelope</location>
    </subcellularLocation>
</comment>
<evidence type="ECO:0000313" key="9">
    <source>
        <dbReference type="EMBL" id="OSM04084.1"/>
    </source>
</evidence>
<keyword evidence="10" id="KW-1185">Reference proteome</keyword>
<dbReference type="PROSITE" id="PS51318">
    <property type="entry name" value="TAT"/>
    <property type="match status" value="1"/>
</dbReference>
<proteinExistence type="predicted"/>
<organism evidence="9 10">
    <name type="scientific">Magnetofaba australis IT-1</name>
    <dbReference type="NCBI Taxonomy" id="1434232"/>
    <lineage>
        <taxon>Bacteria</taxon>
        <taxon>Pseudomonadati</taxon>
        <taxon>Pseudomonadota</taxon>
        <taxon>Magnetococcia</taxon>
        <taxon>Magnetococcales</taxon>
        <taxon>Magnetococcaceae</taxon>
        <taxon>Magnetofaba</taxon>
    </lineage>
</organism>
<feature type="domain" description="4Fe-4S ferredoxin-type" evidence="8">
    <location>
        <begin position="40"/>
        <end position="69"/>
    </location>
</feature>